<feature type="transmembrane region" description="Helical" evidence="9">
    <location>
        <begin position="291"/>
        <end position="311"/>
    </location>
</feature>
<gene>
    <name evidence="14" type="ORF">UFOPK1572_00616</name>
</gene>
<dbReference type="InterPro" id="IPR042106">
    <property type="entry name" value="Nuo/plastoQ_OxRdtase_6_NuoJ"/>
</dbReference>
<evidence type="ECO:0000256" key="9">
    <source>
        <dbReference type="SAM" id="Phobius"/>
    </source>
</evidence>
<dbReference type="InterPro" id="IPR050616">
    <property type="entry name" value="CPA3_Na-H_Antiporter_A"/>
</dbReference>
<feature type="transmembrane region" description="Helical" evidence="9">
    <location>
        <begin position="586"/>
        <end position="606"/>
    </location>
</feature>
<feature type="transmembrane region" description="Helical" evidence="9">
    <location>
        <begin position="24"/>
        <end position="42"/>
    </location>
</feature>
<feature type="transmembrane region" description="Helical" evidence="9">
    <location>
        <begin position="360"/>
        <end position="380"/>
    </location>
</feature>
<feature type="transmembrane region" description="Helical" evidence="9">
    <location>
        <begin position="495"/>
        <end position="514"/>
    </location>
</feature>
<feature type="transmembrane region" description="Helical" evidence="9">
    <location>
        <begin position="733"/>
        <end position="751"/>
    </location>
</feature>
<feature type="transmembrane region" description="Helical" evidence="9">
    <location>
        <begin position="73"/>
        <end position="96"/>
    </location>
</feature>
<evidence type="ECO:0000256" key="5">
    <source>
        <dbReference type="ARBA" id="ARBA00022692"/>
    </source>
</evidence>
<dbReference type="Pfam" id="PF00361">
    <property type="entry name" value="Proton_antipo_M"/>
    <property type="match status" value="1"/>
</dbReference>
<evidence type="ECO:0000256" key="4">
    <source>
        <dbReference type="ARBA" id="ARBA00022475"/>
    </source>
</evidence>
<evidence type="ECO:0000256" key="6">
    <source>
        <dbReference type="ARBA" id="ARBA00022989"/>
    </source>
</evidence>
<dbReference type="InterPro" id="IPR001750">
    <property type="entry name" value="ND/Mrp_TM"/>
</dbReference>
<evidence type="ECO:0000256" key="8">
    <source>
        <dbReference type="ARBA" id="ARBA00023136"/>
    </source>
</evidence>
<keyword evidence="8 9" id="KW-0472">Membrane</keyword>
<dbReference type="Pfam" id="PF00662">
    <property type="entry name" value="Proton_antipo_N"/>
    <property type="match status" value="1"/>
</dbReference>
<feature type="transmembrane region" description="Helical" evidence="9">
    <location>
        <begin position="263"/>
        <end position="284"/>
    </location>
</feature>
<organism evidence="14">
    <name type="scientific">freshwater metagenome</name>
    <dbReference type="NCBI Taxonomy" id="449393"/>
    <lineage>
        <taxon>unclassified sequences</taxon>
        <taxon>metagenomes</taxon>
        <taxon>ecological metagenomes</taxon>
    </lineage>
</organism>
<evidence type="ECO:0000259" key="13">
    <source>
        <dbReference type="Pfam" id="PF20501"/>
    </source>
</evidence>
<evidence type="ECO:0000313" key="14">
    <source>
        <dbReference type="EMBL" id="CAB4557919.1"/>
    </source>
</evidence>
<dbReference type="InterPro" id="IPR001516">
    <property type="entry name" value="Proton_antipo_N"/>
</dbReference>
<feature type="domain" description="NADH:quinone oxidoreductase/Mrp antiporter transmembrane" evidence="10">
    <location>
        <begin position="122"/>
        <end position="395"/>
    </location>
</feature>
<feature type="transmembrane region" description="Helical" evidence="9">
    <location>
        <begin position="613"/>
        <end position="633"/>
    </location>
</feature>
<feature type="transmembrane region" description="Helical" evidence="9">
    <location>
        <begin position="317"/>
        <end position="339"/>
    </location>
</feature>
<feature type="transmembrane region" description="Helical" evidence="9">
    <location>
        <begin position="108"/>
        <end position="134"/>
    </location>
</feature>
<feature type="transmembrane region" description="Helical" evidence="9">
    <location>
        <begin position="554"/>
        <end position="574"/>
    </location>
</feature>
<dbReference type="PANTHER" id="PTHR43373:SF1">
    <property type="entry name" value="NA(+)_H(+) ANTIPORTER SUBUNIT A"/>
    <property type="match status" value="1"/>
</dbReference>
<dbReference type="AlphaFoldDB" id="A0A6J6D5A3"/>
<name>A0A6J6D5A3_9ZZZZ</name>
<feature type="domain" description="MrpA C-terminal/MbhD" evidence="12">
    <location>
        <begin position="597"/>
        <end position="661"/>
    </location>
</feature>
<sequence length="767" mass="80136">MFVLLFAHFIVATAALTVLKSRPRVSAVLGICVFVATIIATLQWGRTTDGVREVSFNWIGDLGLSLHLRLDSFAVMMVLIISVLGALVLAYSLAYFDPDETTARFTGFFIAFAGVMSGLVMSADLFTMFVFWELTSVLSFLLIGLHSESGHARASALRALLVTGAGGLCLLAGVALFQVELGTTSFQELANMAPTGTVITVAAILVLLGAFTKSAQFPFHFWLPGAMAAPTPVSAYLHSATMVKAGIVLMARMSPIFGDLDVWRWMVVVAGGITMVLGGVRAMYATDAKLLLAHSTVSQLGFLGILAGIGIPGATYAAVVHLAAHAVFKAALFLSVGAVDHAVGSRDIRTLSGVGRQMPLVAILATLSAASMAGIIPLFGFATKEKALAVLLKADDKGGAVGNVALAFVVVGAVLSTAYSVRFVRGVFGTKKDCAPSHVHHAPSFLLVAPVVLLSGASLIAGLFAKQTGHLFDAVATTLSPAATGKLALWPGVNTALIVSVIVVAVGAVIGYVFPLAATARELPVTGDKVYLSLLQGILTGSKKITKYTQNGSLQTYVVVTMGVVIATLMYSLATDQLPHFDNMVIADSPLQFGVVVLCIVLTGVVTFTAHRFVAALLLGGVGFAIAVIFALFGAPDLALTQILVETIVLVVFLLVLRQLPSKFERSIKGSARTAQIAFSVSVGLVVALFALLVGNSRQAPSVGEEYITRSAPQGGGNNVVNVILVDFRGVDTMGEITVLAVAALGVANLVNMARRQRKPKVVEASQ</sequence>
<dbReference type="EMBL" id="CAEZTC010000059">
    <property type="protein sequence ID" value="CAB4557919.1"/>
    <property type="molecule type" value="Genomic_DNA"/>
</dbReference>
<feature type="domain" description="NADH-Ubiquinone oxidoreductase (complex I) chain 5 N-terminal" evidence="11">
    <location>
        <begin position="59"/>
        <end position="105"/>
    </location>
</feature>
<dbReference type="GO" id="GO:0005886">
    <property type="term" value="C:plasma membrane"/>
    <property type="evidence" value="ECO:0007669"/>
    <property type="project" value="UniProtKB-SubCell"/>
</dbReference>
<feature type="transmembrane region" description="Helical" evidence="9">
    <location>
        <begin position="639"/>
        <end position="657"/>
    </location>
</feature>
<feature type="transmembrane region" description="Helical" evidence="9">
    <location>
        <begin position="155"/>
        <end position="177"/>
    </location>
</feature>
<evidence type="ECO:0000259" key="11">
    <source>
        <dbReference type="Pfam" id="PF00662"/>
    </source>
</evidence>
<dbReference type="PRINTS" id="PR01434">
    <property type="entry name" value="NADHDHGNASE5"/>
</dbReference>
<dbReference type="InterPro" id="IPR046806">
    <property type="entry name" value="MrpA_C/MbhE"/>
</dbReference>
<keyword evidence="4" id="KW-1003">Cell membrane</keyword>
<evidence type="ECO:0000256" key="2">
    <source>
        <dbReference type="ARBA" id="ARBA00022448"/>
    </source>
</evidence>
<keyword evidence="2" id="KW-0813">Transport</keyword>
<evidence type="ECO:0000259" key="10">
    <source>
        <dbReference type="Pfam" id="PF00361"/>
    </source>
</evidence>
<dbReference type="InterPro" id="IPR025383">
    <property type="entry name" value="MrpA_C/MbhD"/>
</dbReference>
<feature type="transmembrane region" description="Helical" evidence="9">
    <location>
        <begin position="445"/>
        <end position="465"/>
    </location>
</feature>
<comment type="subcellular location">
    <subcellularLocation>
        <location evidence="1">Cell membrane</location>
        <topology evidence="1">Multi-pass membrane protein</topology>
    </subcellularLocation>
</comment>
<dbReference type="GO" id="GO:0015297">
    <property type="term" value="F:antiporter activity"/>
    <property type="evidence" value="ECO:0007669"/>
    <property type="project" value="UniProtKB-KW"/>
</dbReference>
<evidence type="ECO:0000256" key="1">
    <source>
        <dbReference type="ARBA" id="ARBA00004651"/>
    </source>
</evidence>
<dbReference type="Pfam" id="PF13244">
    <property type="entry name" value="MbhD"/>
    <property type="match status" value="1"/>
</dbReference>
<keyword evidence="6 9" id="KW-1133">Transmembrane helix</keyword>
<accession>A0A6J6D5A3</accession>
<evidence type="ECO:0000256" key="3">
    <source>
        <dbReference type="ARBA" id="ARBA00022449"/>
    </source>
</evidence>
<evidence type="ECO:0000259" key="12">
    <source>
        <dbReference type="Pfam" id="PF13244"/>
    </source>
</evidence>
<keyword evidence="3" id="KW-0050">Antiport</keyword>
<feature type="transmembrane region" description="Helical" evidence="9">
    <location>
        <begin position="400"/>
        <end position="424"/>
    </location>
</feature>
<protein>
    <submittedName>
        <fullName evidence="14">Unannotated protein</fullName>
    </submittedName>
</protein>
<feature type="domain" description="MrpA C-terminal/MbhE" evidence="13">
    <location>
        <begin position="673"/>
        <end position="755"/>
    </location>
</feature>
<keyword evidence="5 9" id="KW-0812">Transmembrane</keyword>
<evidence type="ECO:0000256" key="7">
    <source>
        <dbReference type="ARBA" id="ARBA00023065"/>
    </source>
</evidence>
<keyword evidence="7" id="KW-0406">Ion transport</keyword>
<reference evidence="14" key="1">
    <citation type="submission" date="2020-05" db="EMBL/GenBank/DDBJ databases">
        <authorList>
            <person name="Chiriac C."/>
            <person name="Salcher M."/>
            <person name="Ghai R."/>
            <person name="Kavagutti S V."/>
        </authorList>
    </citation>
    <scope>NUCLEOTIDE SEQUENCE</scope>
</reference>
<feature type="transmembrane region" description="Helical" evidence="9">
    <location>
        <begin position="677"/>
        <end position="695"/>
    </location>
</feature>
<dbReference type="PANTHER" id="PTHR43373">
    <property type="entry name" value="NA(+)/H(+) ANTIPORTER SUBUNIT"/>
    <property type="match status" value="1"/>
</dbReference>
<dbReference type="Gene3D" id="1.20.120.1200">
    <property type="entry name" value="NADH-ubiquinone/plastoquinone oxidoreductase chain 6, subunit NuoJ"/>
    <property type="match status" value="1"/>
</dbReference>
<feature type="transmembrane region" description="Helical" evidence="9">
    <location>
        <begin position="189"/>
        <end position="212"/>
    </location>
</feature>
<dbReference type="GO" id="GO:0006811">
    <property type="term" value="P:monoatomic ion transport"/>
    <property type="evidence" value="ECO:0007669"/>
    <property type="project" value="UniProtKB-KW"/>
</dbReference>
<proteinExistence type="predicted"/>
<dbReference type="Pfam" id="PF20501">
    <property type="entry name" value="MbhE"/>
    <property type="match status" value="1"/>
</dbReference>